<comment type="caution">
    <text evidence="1">The sequence shown here is derived from an EMBL/GenBank/DDBJ whole genome shotgun (WGS) entry which is preliminary data.</text>
</comment>
<evidence type="ECO:0000313" key="2">
    <source>
        <dbReference type="Proteomes" id="UP000473525"/>
    </source>
</evidence>
<reference evidence="1 2" key="1">
    <citation type="submission" date="2019-12" db="EMBL/GenBank/DDBJ databases">
        <authorList>
            <person name="Huq M.A."/>
        </authorList>
    </citation>
    <scope>NUCLEOTIDE SEQUENCE [LARGE SCALE GENOMIC DNA]</scope>
    <source>
        <strain evidence="1 2">MAH-18</strain>
    </source>
</reference>
<accession>A0A6L6XXA3</accession>
<evidence type="ECO:0000313" key="1">
    <source>
        <dbReference type="EMBL" id="MVQ51327.1"/>
    </source>
</evidence>
<keyword evidence="2" id="KW-1185">Reference proteome</keyword>
<gene>
    <name evidence="1" type="ORF">GON03_19275</name>
</gene>
<protein>
    <recommendedName>
        <fullName evidence="3">ImmA/IrrE family metallo-endopeptidase</fullName>
    </recommendedName>
</protein>
<proteinExistence type="predicted"/>
<organism evidence="1 2">
    <name type="scientific">Nocardioides agri</name>
    <dbReference type="NCBI Taxonomy" id="2682843"/>
    <lineage>
        <taxon>Bacteria</taxon>
        <taxon>Bacillati</taxon>
        <taxon>Actinomycetota</taxon>
        <taxon>Actinomycetes</taxon>
        <taxon>Propionibacteriales</taxon>
        <taxon>Nocardioidaceae</taxon>
        <taxon>Nocardioides</taxon>
    </lineage>
</organism>
<dbReference type="AlphaFoldDB" id="A0A6L6XXA3"/>
<dbReference type="EMBL" id="WSEK01000005">
    <property type="protein sequence ID" value="MVQ51327.1"/>
    <property type="molecule type" value="Genomic_DNA"/>
</dbReference>
<sequence length="143" mass="16782">MQYHPWRRLRELVHVTLHWHDDGPAGWCRHSTQDVSIRRGMTQAERRSTVTHEVVHLERGPAVRGFSEREEREVDKEAARRLLPDIREVGEALAWASCVDEAADELWVDRGTLRARLEHLHPAERAYLRRRLADDDVHQEETA</sequence>
<evidence type="ECO:0008006" key="3">
    <source>
        <dbReference type="Google" id="ProtNLM"/>
    </source>
</evidence>
<name>A0A6L6XXA3_9ACTN</name>
<dbReference type="RefSeq" id="WP_157346146.1">
    <property type="nucleotide sequence ID" value="NZ_WSEK01000005.1"/>
</dbReference>
<dbReference type="Proteomes" id="UP000473525">
    <property type="component" value="Unassembled WGS sequence"/>
</dbReference>